<dbReference type="Gene3D" id="2.40.30.170">
    <property type="match status" value="1"/>
</dbReference>
<dbReference type="GO" id="GO:0015679">
    <property type="term" value="P:plasma membrane copper ion transport"/>
    <property type="evidence" value="ECO:0007669"/>
    <property type="project" value="TreeGrafter"/>
</dbReference>
<protein>
    <submittedName>
        <fullName evidence="7">Efflux RND transporter periplasmic adaptor subunit</fullName>
    </submittedName>
</protein>
<dbReference type="InterPro" id="IPR058649">
    <property type="entry name" value="CzcB_C"/>
</dbReference>
<dbReference type="PANTHER" id="PTHR30097">
    <property type="entry name" value="CATION EFFLUX SYSTEM PROTEIN CUSB"/>
    <property type="match status" value="1"/>
</dbReference>
<dbReference type="EMBL" id="VWOX01000001">
    <property type="protein sequence ID" value="KAA5547222.1"/>
    <property type="molecule type" value="Genomic_DNA"/>
</dbReference>
<evidence type="ECO:0000259" key="5">
    <source>
        <dbReference type="Pfam" id="PF25973"/>
    </source>
</evidence>
<dbReference type="InterPro" id="IPR051909">
    <property type="entry name" value="MFP_Cation_Efflux"/>
</dbReference>
<gene>
    <name evidence="7" type="ORF">FYK55_02135</name>
</gene>
<dbReference type="NCBIfam" id="TIGR01730">
    <property type="entry name" value="RND_mfp"/>
    <property type="match status" value="1"/>
</dbReference>
<comment type="similarity">
    <text evidence="1">Belongs to the membrane fusion protein (MFP) (TC 8.A.1) family.</text>
</comment>
<dbReference type="Gene3D" id="2.40.420.20">
    <property type="match status" value="1"/>
</dbReference>
<organism evidence="7 8">
    <name type="scientific">Roseiconus nitratireducens</name>
    <dbReference type="NCBI Taxonomy" id="2605748"/>
    <lineage>
        <taxon>Bacteria</taxon>
        <taxon>Pseudomonadati</taxon>
        <taxon>Planctomycetota</taxon>
        <taxon>Planctomycetia</taxon>
        <taxon>Pirellulales</taxon>
        <taxon>Pirellulaceae</taxon>
        <taxon>Roseiconus</taxon>
    </lineage>
</organism>
<dbReference type="GO" id="GO:0060003">
    <property type="term" value="P:copper ion export"/>
    <property type="evidence" value="ECO:0007669"/>
    <property type="project" value="TreeGrafter"/>
</dbReference>
<evidence type="ECO:0000256" key="3">
    <source>
        <dbReference type="SAM" id="MobiDB-lite"/>
    </source>
</evidence>
<dbReference type="GO" id="GO:0016020">
    <property type="term" value="C:membrane"/>
    <property type="evidence" value="ECO:0007669"/>
    <property type="project" value="InterPro"/>
</dbReference>
<dbReference type="Gene3D" id="2.40.50.100">
    <property type="match status" value="1"/>
</dbReference>
<feature type="domain" description="CusB-like beta-barrel" evidence="4">
    <location>
        <begin position="393"/>
        <end position="461"/>
    </location>
</feature>
<comment type="caution">
    <text evidence="7">The sequence shown here is derived from an EMBL/GenBank/DDBJ whole genome shotgun (WGS) entry which is preliminary data.</text>
</comment>
<evidence type="ECO:0000259" key="6">
    <source>
        <dbReference type="Pfam" id="PF25975"/>
    </source>
</evidence>
<feature type="compositionally biased region" description="Polar residues" evidence="3">
    <location>
        <begin position="1"/>
        <end position="12"/>
    </location>
</feature>
<evidence type="ECO:0000256" key="1">
    <source>
        <dbReference type="ARBA" id="ARBA00009477"/>
    </source>
</evidence>
<sequence>MATTLESPQSAAEPTHDISPGSATPTEPASAQDKSPPIGALLSWLPSIAVLGLLGAIGWYGHHHDWRPPTFGSMTTAATEASTPWCASHGVPEEECIVCNPGLIDPPPELTYCNEHGVHGCVLHHPELAETKQPVQPTPADLQRARDALALMPRAENMPLSSTAGARIQFASTDALVKAGVDVEPVTRASLAETIEAAGEIQYDATKTAVVSPPADGIVREVHANVGDWVHSGDVLAIVDSQELGRLKATLVSALLEEKFNQDQMARFAKLAPSGAISGKRLLQGETELQQATVAVEQAIRSLTNLGLVVDQDRLRSADLDSVKRYVRSIGTEQDAEPAAAGEDDAPRERAARNDNMIAVRAPIEGRIITRETTLGEVVDRGSRMFRIADPRTVWLDLRVPAEQASLAEIGTPVTYQADGSQQVHRGEVTWISTDVDPQTRTVRVRAELPNPSGSLRNESFGHGEIVLRQEDDTIVVPEQSLQWDGASHVVFVRDAKYFDEDRPKFFVTRSVRPGARSDGMVEILAGVLPGEVVVSDGSDVLRAQLLRSNLGAGCTCGH</sequence>
<dbReference type="InterPro" id="IPR058792">
    <property type="entry name" value="Beta-barrel_RND_2"/>
</dbReference>
<name>A0A5M6DLU2_9BACT</name>
<evidence type="ECO:0000259" key="4">
    <source>
        <dbReference type="Pfam" id="PF25954"/>
    </source>
</evidence>
<accession>A0A5M6DLU2</accession>
<keyword evidence="2" id="KW-0813">Transport</keyword>
<dbReference type="Pfam" id="PF25973">
    <property type="entry name" value="BSH_CzcB"/>
    <property type="match status" value="1"/>
</dbReference>
<dbReference type="PANTHER" id="PTHR30097:SF4">
    <property type="entry name" value="SLR6042 PROTEIN"/>
    <property type="match status" value="1"/>
</dbReference>
<dbReference type="AlphaFoldDB" id="A0A5M6DLU2"/>
<feature type="domain" description="CzcB-like barrel-sandwich hybrid" evidence="5">
    <location>
        <begin position="207"/>
        <end position="390"/>
    </location>
</feature>
<dbReference type="SUPFAM" id="SSF111369">
    <property type="entry name" value="HlyD-like secretion proteins"/>
    <property type="match status" value="2"/>
</dbReference>
<evidence type="ECO:0000313" key="8">
    <source>
        <dbReference type="Proteomes" id="UP000324479"/>
    </source>
</evidence>
<dbReference type="Pfam" id="PF25954">
    <property type="entry name" value="Beta-barrel_RND_2"/>
    <property type="match status" value="1"/>
</dbReference>
<dbReference type="GO" id="GO:0046914">
    <property type="term" value="F:transition metal ion binding"/>
    <property type="evidence" value="ECO:0007669"/>
    <property type="project" value="TreeGrafter"/>
</dbReference>
<dbReference type="InterPro" id="IPR058647">
    <property type="entry name" value="BSH_CzcB-like"/>
</dbReference>
<dbReference type="GO" id="GO:0030288">
    <property type="term" value="C:outer membrane-bounded periplasmic space"/>
    <property type="evidence" value="ECO:0007669"/>
    <property type="project" value="TreeGrafter"/>
</dbReference>
<dbReference type="InterPro" id="IPR006143">
    <property type="entry name" value="RND_pump_MFP"/>
</dbReference>
<dbReference type="RefSeq" id="WP_150074359.1">
    <property type="nucleotide sequence ID" value="NZ_VWOX01000001.1"/>
</dbReference>
<keyword evidence="8" id="KW-1185">Reference proteome</keyword>
<dbReference type="FunFam" id="2.40.30.170:FF:000010">
    <property type="entry name" value="Efflux RND transporter periplasmic adaptor subunit"/>
    <property type="match status" value="1"/>
</dbReference>
<evidence type="ECO:0000256" key="2">
    <source>
        <dbReference type="ARBA" id="ARBA00022448"/>
    </source>
</evidence>
<dbReference type="Proteomes" id="UP000324479">
    <property type="component" value="Unassembled WGS sequence"/>
</dbReference>
<feature type="compositionally biased region" description="Polar residues" evidence="3">
    <location>
        <begin position="21"/>
        <end position="33"/>
    </location>
</feature>
<dbReference type="GO" id="GO:0022857">
    <property type="term" value="F:transmembrane transporter activity"/>
    <property type="evidence" value="ECO:0007669"/>
    <property type="project" value="InterPro"/>
</dbReference>
<dbReference type="Gene3D" id="1.10.287.470">
    <property type="entry name" value="Helix hairpin bin"/>
    <property type="match status" value="1"/>
</dbReference>
<dbReference type="Pfam" id="PF25975">
    <property type="entry name" value="CzcB_C"/>
    <property type="match status" value="1"/>
</dbReference>
<proteinExistence type="inferred from homology"/>
<reference evidence="7 8" key="1">
    <citation type="submission" date="2019-08" db="EMBL/GenBank/DDBJ databases">
        <authorList>
            <person name="Dhanesh K."/>
            <person name="Kumar G."/>
            <person name="Sasikala C."/>
            <person name="Venkata Ramana C."/>
        </authorList>
    </citation>
    <scope>NUCLEOTIDE SEQUENCE [LARGE SCALE GENOMIC DNA]</scope>
    <source>
        <strain evidence="7 8">JC645</strain>
    </source>
</reference>
<evidence type="ECO:0000313" key="7">
    <source>
        <dbReference type="EMBL" id="KAA5547222.1"/>
    </source>
</evidence>
<feature type="region of interest" description="Disordered" evidence="3">
    <location>
        <begin position="1"/>
        <end position="34"/>
    </location>
</feature>
<feature type="domain" description="CzcB-like C-terminal circularly permuted SH3-like" evidence="6">
    <location>
        <begin position="475"/>
        <end position="542"/>
    </location>
</feature>